<dbReference type="InterPro" id="IPR000415">
    <property type="entry name" value="Nitroreductase-like"/>
</dbReference>
<evidence type="ECO:0000259" key="2">
    <source>
        <dbReference type="Pfam" id="PF22767"/>
    </source>
</evidence>
<dbReference type="RefSeq" id="WP_379484388.1">
    <property type="nucleotide sequence ID" value="NZ_JBHMCF010000038.1"/>
</dbReference>
<proteinExistence type="predicted"/>
<evidence type="ECO:0000313" key="3">
    <source>
        <dbReference type="EMBL" id="MFB9474258.1"/>
    </source>
</evidence>
<dbReference type="PANTHER" id="PTHR43745:SF2">
    <property type="entry name" value="NITROREDUCTASE MJ1384-RELATED"/>
    <property type="match status" value="1"/>
</dbReference>
<protein>
    <submittedName>
        <fullName evidence="3">SagB family peptide dehydrogenase</fullName>
    </submittedName>
</protein>
<sequence>MTPPIEEMVRLRPEVAGTLAPDGSYHLLSWPHSTCLGRLTADQHALLRRLGQESVPLGELRTHPGFFTQLELLRTGGWLHVTVAAAGRKVYTVEPERPQEPHQGEPPGRLTLSRFAIARRDGGEVVVESPLSWCRVRLHERRAVVLLAADRPVDDDPALVRLRQDLWAAGLAVPEDDEAAGPPERLWQPHELWFHHRSRTRLPGVPYGKGDWTAGVFAPPGARREPFGGEIVELARSDPGRRYAAEPRLTEVLEERRSIRGHDDGAPLTAAGLGEFLHRCAGNRGIYRIDGVQHVSRPYPAGGAMHELEIYPVVRKVSGLEPGLYHYDPQDHRLERLSGTTPQVRRLLRAGAMAAATVQEPQVLLVIAARFGRVMSGYQAMAYSLVMKHVGVLYQTMYLVATAMGLAPCALGDGDGGAFAAATGLDPLEEGAVGEFALGSRYAEVRP</sequence>
<dbReference type="InterPro" id="IPR054488">
    <property type="entry name" value="ThcOx_dom2"/>
</dbReference>
<dbReference type="Pfam" id="PF00881">
    <property type="entry name" value="Nitroreductase"/>
    <property type="match status" value="1"/>
</dbReference>
<feature type="domain" description="Cyanobactin oxidase ThcOx second" evidence="2">
    <location>
        <begin position="110"/>
        <end position="200"/>
    </location>
</feature>
<evidence type="ECO:0000259" key="1">
    <source>
        <dbReference type="Pfam" id="PF00881"/>
    </source>
</evidence>
<comment type="caution">
    <text evidence="3">The sequence shown here is derived from an EMBL/GenBank/DDBJ whole genome shotgun (WGS) entry which is preliminary data.</text>
</comment>
<dbReference type="Proteomes" id="UP001589568">
    <property type="component" value="Unassembled WGS sequence"/>
</dbReference>
<dbReference type="InterPro" id="IPR029479">
    <property type="entry name" value="Nitroreductase"/>
</dbReference>
<evidence type="ECO:0000313" key="4">
    <source>
        <dbReference type="Proteomes" id="UP001589568"/>
    </source>
</evidence>
<keyword evidence="4" id="KW-1185">Reference proteome</keyword>
<dbReference type="NCBIfam" id="TIGR03605">
    <property type="entry name" value="antibiot_sagB"/>
    <property type="match status" value="1"/>
</dbReference>
<gene>
    <name evidence="3" type="ORF">ACFFR3_32605</name>
</gene>
<dbReference type="PANTHER" id="PTHR43745">
    <property type="entry name" value="NITROREDUCTASE MJ1384-RELATED"/>
    <property type="match status" value="1"/>
</dbReference>
<dbReference type="InterPro" id="IPR052544">
    <property type="entry name" value="Bacteriocin_Proc_Enz"/>
</dbReference>
<dbReference type="InterPro" id="IPR020051">
    <property type="entry name" value="SagB-type_dehydrogenase"/>
</dbReference>
<dbReference type="SUPFAM" id="SSF55469">
    <property type="entry name" value="FMN-dependent nitroreductase-like"/>
    <property type="match status" value="1"/>
</dbReference>
<dbReference type="CDD" id="cd02142">
    <property type="entry name" value="McbC_SagB-like_oxidoreductase"/>
    <property type="match status" value="1"/>
</dbReference>
<dbReference type="Pfam" id="PF22767">
    <property type="entry name" value="ThcOx"/>
    <property type="match status" value="1"/>
</dbReference>
<dbReference type="Gene3D" id="3.40.109.10">
    <property type="entry name" value="NADH Oxidase"/>
    <property type="match status" value="1"/>
</dbReference>
<accession>A0ABV5NV95</accession>
<reference evidence="3 4" key="1">
    <citation type="submission" date="2024-09" db="EMBL/GenBank/DDBJ databases">
        <authorList>
            <person name="Sun Q."/>
            <person name="Mori K."/>
        </authorList>
    </citation>
    <scope>NUCLEOTIDE SEQUENCE [LARGE SCALE GENOMIC DNA]</scope>
    <source>
        <strain evidence="3 4">JCM 3324</strain>
    </source>
</reference>
<dbReference type="EMBL" id="JBHMCF010000038">
    <property type="protein sequence ID" value="MFB9474258.1"/>
    <property type="molecule type" value="Genomic_DNA"/>
</dbReference>
<name>A0ABV5NV95_9ACTN</name>
<feature type="domain" description="Nitroreductase" evidence="1">
    <location>
        <begin position="254"/>
        <end position="439"/>
    </location>
</feature>
<organism evidence="3 4">
    <name type="scientific">Nonomuraea salmonea</name>
    <dbReference type="NCBI Taxonomy" id="46181"/>
    <lineage>
        <taxon>Bacteria</taxon>
        <taxon>Bacillati</taxon>
        <taxon>Actinomycetota</taxon>
        <taxon>Actinomycetes</taxon>
        <taxon>Streptosporangiales</taxon>
        <taxon>Streptosporangiaceae</taxon>
        <taxon>Nonomuraea</taxon>
    </lineage>
</organism>